<name>A0ABT0U5Y1_9BACT</name>
<dbReference type="Pfam" id="PF00400">
    <property type="entry name" value="WD40"/>
    <property type="match status" value="4"/>
</dbReference>
<feature type="signal peptide" evidence="2">
    <location>
        <begin position="1"/>
        <end position="24"/>
    </location>
</feature>
<evidence type="ECO:0000313" key="3">
    <source>
        <dbReference type="EMBL" id="MCM2372331.1"/>
    </source>
</evidence>
<gene>
    <name evidence="3" type="ORF">NB063_17120</name>
</gene>
<dbReference type="EMBL" id="JAMQBK010000044">
    <property type="protein sequence ID" value="MCM2372331.1"/>
    <property type="molecule type" value="Genomic_DNA"/>
</dbReference>
<sequence length="359" mass="38834">MKYGVLSRVWLTLICLYLPLVCVADDGTNTWHTSEVTGLIFTPDGVRLISTSLRNDRVSKVVPGENSLESIDGAAGKITGVRSHAIAITPDGSQVAIAGFKSTAVYDLKTRQELWRISTTAEEYSPPYVMALAFSPDGRQLATSGASSKVGGPHGYKGGLITIRDAKSGRELRRFDDLSHASDSIAFSPDGKLFAAGTHGAGGELPEPGELRVWDVSNGMLLHLWKLKDSVQPGEERFGANGIAFSPDSRNIAVAYSDGIVRIWDVATRKTRIEMKGHRRGVRRVAFSPDGQRIASGGLDRTVRLWETGTGRQIQSFDISAAKVNTLVFSPDGDRLVAGGGDFLRSGEIQIWQLPNPNR</sequence>
<evidence type="ECO:0000256" key="1">
    <source>
        <dbReference type="PROSITE-ProRule" id="PRU00221"/>
    </source>
</evidence>
<dbReference type="PROSITE" id="PS50294">
    <property type="entry name" value="WD_REPEATS_REGION"/>
    <property type="match status" value="1"/>
</dbReference>
<keyword evidence="4" id="KW-1185">Reference proteome</keyword>
<dbReference type="Proteomes" id="UP001202961">
    <property type="component" value="Unassembled WGS sequence"/>
</dbReference>
<organism evidence="3 4">
    <name type="scientific">Aporhodopirellula aestuarii</name>
    <dbReference type="NCBI Taxonomy" id="2950107"/>
    <lineage>
        <taxon>Bacteria</taxon>
        <taxon>Pseudomonadati</taxon>
        <taxon>Planctomycetota</taxon>
        <taxon>Planctomycetia</taxon>
        <taxon>Pirellulales</taxon>
        <taxon>Pirellulaceae</taxon>
        <taxon>Aporhodopirellula</taxon>
    </lineage>
</organism>
<dbReference type="InterPro" id="IPR001680">
    <property type="entry name" value="WD40_rpt"/>
</dbReference>
<dbReference type="SUPFAM" id="SSF50998">
    <property type="entry name" value="Quinoprotein alcohol dehydrogenase-like"/>
    <property type="match status" value="1"/>
</dbReference>
<dbReference type="RefSeq" id="WP_250929967.1">
    <property type="nucleotide sequence ID" value="NZ_JAMQBK010000044.1"/>
</dbReference>
<dbReference type="InterPro" id="IPR011047">
    <property type="entry name" value="Quinoprotein_ADH-like_sf"/>
</dbReference>
<protein>
    <recommendedName>
        <fullName evidence="5">WD40 repeat domain-containing protein</fullName>
    </recommendedName>
</protein>
<dbReference type="PANTHER" id="PTHR19879">
    <property type="entry name" value="TRANSCRIPTION INITIATION FACTOR TFIID"/>
    <property type="match status" value="1"/>
</dbReference>
<feature type="repeat" description="WD" evidence="1">
    <location>
        <begin position="275"/>
        <end position="316"/>
    </location>
</feature>
<accession>A0ABT0U5Y1</accession>
<evidence type="ECO:0008006" key="5">
    <source>
        <dbReference type="Google" id="ProtNLM"/>
    </source>
</evidence>
<dbReference type="SMART" id="SM00320">
    <property type="entry name" value="WD40"/>
    <property type="match status" value="5"/>
</dbReference>
<feature type="repeat" description="WD" evidence="1">
    <location>
        <begin position="243"/>
        <end position="274"/>
    </location>
</feature>
<evidence type="ECO:0000313" key="4">
    <source>
        <dbReference type="Proteomes" id="UP001202961"/>
    </source>
</evidence>
<reference evidence="3 4" key="1">
    <citation type="journal article" date="2022" name="Syst. Appl. Microbiol.">
        <title>Rhodopirellula aestuarii sp. nov., a novel member of the genus Rhodopirellula isolated from brackish sediments collected in the Tagus River estuary, Portugal.</title>
        <authorList>
            <person name="Vitorino I.R."/>
            <person name="Klimek D."/>
            <person name="Calusinska M."/>
            <person name="Lobo-da-Cunha A."/>
            <person name="Vasconcelos V."/>
            <person name="Lage O.M."/>
        </authorList>
    </citation>
    <scope>NUCLEOTIDE SEQUENCE [LARGE SCALE GENOMIC DNA]</scope>
    <source>
        <strain evidence="3 4">ICT_H3.1</strain>
    </source>
</reference>
<dbReference type="PANTHER" id="PTHR19879:SF9">
    <property type="entry name" value="TRANSCRIPTION INITIATION FACTOR TFIID SUBUNIT 5"/>
    <property type="match status" value="1"/>
</dbReference>
<keyword evidence="1" id="KW-0853">WD repeat</keyword>
<keyword evidence="2" id="KW-0732">Signal</keyword>
<comment type="caution">
    <text evidence="3">The sequence shown here is derived from an EMBL/GenBank/DDBJ whole genome shotgun (WGS) entry which is preliminary data.</text>
</comment>
<evidence type="ECO:0000256" key="2">
    <source>
        <dbReference type="SAM" id="SignalP"/>
    </source>
</evidence>
<proteinExistence type="predicted"/>
<dbReference type="InterPro" id="IPR015943">
    <property type="entry name" value="WD40/YVTN_repeat-like_dom_sf"/>
</dbReference>
<dbReference type="PROSITE" id="PS50082">
    <property type="entry name" value="WD_REPEATS_2"/>
    <property type="match status" value="2"/>
</dbReference>
<dbReference type="Gene3D" id="2.130.10.10">
    <property type="entry name" value="YVTN repeat-like/Quinoprotein amine dehydrogenase"/>
    <property type="match status" value="2"/>
</dbReference>
<feature type="chain" id="PRO_5045172478" description="WD40 repeat domain-containing protein" evidence="2">
    <location>
        <begin position="25"/>
        <end position="359"/>
    </location>
</feature>